<dbReference type="GeneTree" id="ENSGT01030000237061"/>
<reference evidence="2" key="3">
    <citation type="submission" date="2025-09" db="UniProtKB">
        <authorList>
            <consortium name="Ensembl"/>
        </authorList>
    </citation>
    <scope>IDENTIFICATION</scope>
</reference>
<evidence type="ECO:0000256" key="1">
    <source>
        <dbReference type="SAM" id="MobiDB-lite"/>
    </source>
</evidence>
<reference evidence="2" key="2">
    <citation type="submission" date="2025-08" db="UniProtKB">
        <authorList>
            <consortium name="Ensembl"/>
        </authorList>
    </citation>
    <scope>IDENTIFICATION</scope>
</reference>
<evidence type="ECO:0000313" key="2">
    <source>
        <dbReference type="Ensembl" id="ENSGACP00000031644.1"/>
    </source>
</evidence>
<evidence type="ECO:0000313" key="3">
    <source>
        <dbReference type="Proteomes" id="UP000007635"/>
    </source>
</evidence>
<dbReference type="InterPro" id="IPR036691">
    <property type="entry name" value="Endo/exonu/phosph_ase_sf"/>
</dbReference>
<dbReference type="AlphaFoldDB" id="A0AAQ4NYG1"/>
<dbReference type="Ensembl" id="ENSGACT00000030562.1">
    <property type="protein sequence ID" value="ENSGACP00000031644.1"/>
    <property type="gene ID" value="ENSGACG00000033572.1"/>
</dbReference>
<feature type="compositionally biased region" description="Polar residues" evidence="1">
    <location>
        <begin position="207"/>
        <end position="219"/>
    </location>
</feature>
<sequence>VDQLIFLKKNLKIGQMSVIQANDGKCIIIEVLVNDDIFRFINIHAPNVEDDRKKCFMDLNWWINNKTIIIGDFNVVLSSRDSSRNNAYKNDSSRTVLKNIISGSNLINAWRELHPNTRGFSRRQIVRGRLKQSRIDLALEASGMIRQSYDIEYIFSTWSDHAQIQLKLGDGTTLHHMSFSGRFYPKRRTISAFNHRVQTQENKKQESAISSNKPIYNLL</sequence>
<keyword evidence="3" id="KW-1185">Reference proteome</keyword>
<proteinExistence type="predicted"/>
<evidence type="ECO:0008006" key="4">
    <source>
        <dbReference type="Google" id="ProtNLM"/>
    </source>
</evidence>
<dbReference type="Proteomes" id="UP000007635">
    <property type="component" value="Chromosome XII"/>
</dbReference>
<dbReference type="Gene3D" id="3.60.10.10">
    <property type="entry name" value="Endonuclease/exonuclease/phosphatase"/>
    <property type="match status" value="1"/>
</dbReference>
<organism evidence="2 3">
    <name type="scientific">Gasterosteus aculeatus aculeatus</name>
    <name type="common">three-spined stickleback</name>
    <dbReference type="NCBI Taxonomy" id="481459"/>
    <lineage>
        <taxon>Eukaryota</taxon>
        <taxon>Metazoa</taxon>
        <taxon>Chordata</taxon>
        <taxon>Craniata</taxon>
        <taxon>Vertebrata</taxon>
        <taxon>Euteleostomi</taxon>
        <taxon>Actinopterygii</taxon>
        <taxon>Neopterygii</taxon>
        <taxon>Teleostei</taxon>
        <taxon>Neoteleostei</taxon>
        <taxon>Acanthomorphata</taxon>
        <taxon>Eupercaria</taxon>
        <taxon>Perciformes</taxon>
        <taxon>Cottioidei</taxon>
        <taxon>Gasterosteales</taxon>
        <taxon>Gasterosteidae</taxon>
        <taxon>Gasterosteus</taxon>
    </lineage>
</organism>
<protein>
    <recommendedName>
        <fullName evidence="4">Endonuclease/exonuclease/phosphatase domain-containing protein</fullName>
    </recommendedName>
</protein>
<reference evidence="2 3" key="1">
    <citation type="journal article" date="2021" name="G3 (Bethesda)">
        <title>Improved contiguity of the threespine stickleback genome using long-read sequencing.</title>
        <authorList>
            <person name="Nath S."/>
            <person name="Shaw D.E."/>
            <person name="White M.A."/>
        </authorList>
    </citation>
    <scope>NUCLEOTIDE SEQUENCE [LARGE SCALE GENOMIC DNA]</scope>
    <source>
        <strain evidence="2 3">Lake Benthic</strain>
    </source>
</reference>
<name>A0AAQ4NYG1_GASAC</name>
<feature type="region of interest" description="Disordered" evidence="1">
    <location>
        <begin position="198"/>
        <end position="219"/>
    </location>
</feature>
<accession>A0AAQ4NYG1</accession>
<dbReference type="SUPFAM" id="SSF56219">
    <property type="entry name" value="DNase I-like"/>
    <property type="match status" value="1"/>
</dbReference>